<evidence type="ECO:0000313" key="1">
    <source>
        <dbReference type="EMBL" id="GIY51768.1"/>
    </source>
</evidence>
<dbReference type="Proteomes" id="UP001054945">
    <property type="component" value="Unassembled WGS sequence"/>
</dbReference>
<protein>
    <submittedName>
        <fullName evidence="1">Uncharacterized protein</fullName>
    </submittedName>
</protein>
<gene>
    <name evidence="1" type="ORF">CEXT_271411</name>
</gene>
<dbReference type="EMBL" id="BPLR01012158">
    <property type="protein sequence ID" value="GIY51768.1"/>
    <property type="molecule type" value="Genomic_DNA"/>
</dbReference>
<comment type="caution">
    <text evidence="1">The sequence shown here is derived from an EMBL/GenBank/DDBJ whole genome shotgun (WGS) entry which is preliminary data.</text>
</comment>
<accession>A0AAV4U1U4</accession>
<sequence>MVQFQTVQYLFLVIRLDVQMFVWFSLESPVDRNSRQTKTSCFSLLKSTPSFNGLSRTNFFSITVFGLISMEDRDRIFIALPAIIFEFLQKNFSARLLGSSESRRAF</sequence>
<reference evidence="1 2" key="1">
    <citation type="submission" date="2021-06" db="EMBL/GenBank/DDBJ databases">
        <title>Caerostris extrusa draft genome.</title>
        <authorList>
            <person name="Kono N."/>
            <person name="Arakawa K."/>
        </authorList>
    </citation>
    <scope>NUCLEOTIDE SEQUENCE [LARGE SCALE GENOMIC DNA]</scope>
</reference>
<proteinExistence type="predicted"/>
<organism evidence="1 2">
    <name type="scientific">Caerostris extrusa</name>
    <name type="common">Bark spider</name>
    <name type="synonym">Caerostris bankana</name>
    <dbReference type="NCBI Taxonomy" id="172846"/>
    <lineage>
        <taxon>Eukaryota</taxon>
        <taxon>Metazoa</taxon>
        <taxon>Ecdysozoa</taxon>
        <taxon>Arthropoda</taxon>
        <taxon>Chelicerata</taxon>
        <taxon>Arachnida</taxon>
        <taxon>Araneae</taxon>
        <taxon>Araneomorphae</taxon>
        <taxon>Entelegynae</taxon>
        <taxon>Araneoidea</taxon>
        <taxon>Araneidae</taxon>
        <taxon>Caerostris</taxon>
    </lineage>
</organism>
<keyword evidence="2" id="KW-1185">Reference proteome</keyword>
<evidence type="ECO:0000313" key="2">
    <source>
        <dbReference type="Proteomes" id="UP001054945"/>
    </source>
</evidence>
<dbReference type="AlphaFoldDB" id="A0AAV4U1U4"/>
<name>A0AAV4U1U4_CAEEX</name>